<protein>
    <submittedName>
        <fullName evidence="7">Hydroxyacid dehydrogenase</fullName>
    </submittedName>
</protein>
<keyword evidence="3" id="KW-0520">NAD</keyword>
<dbReference type="SUPFAM" id="SSF52283">
    <property type="entry name" value="Formate/glycerate dehydrogenase catalytic domain-like"/>
    <property type="match status" value="1"/>
</dbReference>
<dbReference type="InterPro" id="IPR006139">
    <property type="entry name" value="D-isomer_2_OHA_DH_cat_dom"/>
</dbReference>
<evidence type="ECO:0000256" key="3">
    <source>
        <dbReference type="ARBA" id="ARBA00023027"/>
    </source>
</evidence>
<dbReference type="SUPFAM" id="SSF51735">
    <property type="entry name" value="NAD(P)-binding Rossmann-fold domains"/>
    <property type="match status" value="1"/>
</dbReference>
<keyword evidence="2 4" id="KW-0560">Oxidoreductase</keyword>
<evidence type="ECO:0000313" key="7">
    <source>
        <dbReference type="EMBL" id="RKD16227.1"/>
    </source>
</evidence>
<proteinExistence type="inferred from homology"/>
<evidence type="ECO:0000256" key="1">
    <source>
        <dbReference type="ARBA" id="ARBA00005854"/>
    </source>
</evidence>
<dbReference type="PROSITE" id="PS00671">
    <property type="entry name" value="D_2_HYDROXYACID_DH_3"/>
    <property type="match status" value="1"/>
</dbReference>
<dbReference type="EMBL" id="MBTA01000023">
    <property type="protein sequence ID" value="RKD16227.1"/>
    <property type="molecule type" value="Genomic_DNA"/>
</dbReference>
<dbReference type="InterPro" id="IPR006140">
    <property type="entry name" value="D-isomer_DH_NAD-bd"/>
</dbReference>
<dbReference type="GO" id="GO:0051287">
    <property type="term" value="F:NAD binding"/>
    <property type="evidence" value="ECO:0007669"/>
    <property type="project" value="InterPro"/>
</dbReference>
<feature type="domain" description="D-isomer specific 2-hydroxyacid dehydrogenase NAD-binding" evidence="6">
    <location>
        <begin position="109"/>
        <end position="294"/>
    </location>
</feature>
<accession>A0A419S5V8</accession>
<dbReference type="Pfam" id="PF00389">
    <property type="entry name" value="2-Hacid_dh"/>
    <property type="match status" value="1"/>
</dbReference>
<dbReference type="Pfam" id="PF02826">
    <property type="entry name" value="2-Hacid_dh_C"/>
    <property type="match status" value="1"/>
</dbReference>
<dbReference type="RefSeq" id="WP_120181727.1">
    <property type="nucleotide sequence ID" value="NZ_MBTA01000023.1"/>
</dbReference>
<evidence type="ECO:0000259" key="6">
    <source>
        <dbReference type="Pfam" id="PF02826"/>
    </source>
</evidence>
<dbReference type="PROSITE" id="PS00670">
    <property type="entry name" value="D_2_HYDROXYACID_DH_2"/>
    <property type="match status" value="1"/>
</dbReference>
<dbReference type="Gene3D" id="3.40.50.720">
    <property type="entry name" value="NAD(P)-binding Rossmann-like Domain"/>
    <property type="match status" value="2"/>
</dbReference>
<comment type="similarity">
    <text evidence="1 4">Belongs to the D-isomer specific 2-hydroxyacid dehydrogenase family.</text>
</comment>
<dbReference type="OrthoDB" id="1522997at2"/>
<evidence type="ECO:0000313" key="8">
    <source>
        <dbReference type="Proteomes" id="UP000283433"/>
    </source>
</evidence>
<reference evidence="7 8" key="1">
    <citation type="submission" date="2016-07" db="EMBL/GenBank/DDBJ databases">
        <title>Genome of Pelobium manganitolerans.</title>
        <authorList>
            <person name="Wu S."/>
            <person name="Wang G."/>
        </authorList>
    </citation>
    <scope>NUCLEOTIDE SEQUENCE [LARGE SCALE GENOMIC DNA]</scope>
    <source>
        <strain evidence="7 8">YS-25</strain>
    </source>
</reference>
<gene>
    <name evidence="7" type="ORF">BCY91_04960</name>
</gene>
<evidence type="ECO:0000256" key="2">
    <source>
        <dbReference type="ARBA" id="ARBA00023002"/>
    </source>
</evidence>
<dbReference type="PANTHER" id="PTHR43026">
    <property type="entry name" value="2-HYDROXYACID DEHYDROGENASE HOMOLOG 1-RELATED"/>
    <property type="match status" value="1"/>
</dbReference>
<dbReference type="InterPro" id="IPR058205">
    <property type="entry name" value="D-LDH-like"/>
</dbReference>
<sequence>MKAVVYSIKPFEKEYLAKANEKKHDITLISNPLGIDTVSFAQGKDAVVVFTNDDVSAPVIEKLKKFGVKYIATRSVGLDHIDCDYATQAGIKIANVPSYSPQSIAEHAVALMMALNRKIFLAIQNAKEFNFSLDGLQGFTMYGKVVGLIGFGAIAQYLARILHGFGCTVLVYDPYCQDFPEYVKQVNLDELYRQSNIISLHTPLTAQTKHIINTESISKMRKDVMLINTGRGALINTVDLLHAIRNGRIGSFGADVYENEKRLFFEDHHNDEHKDQLLQSLMNMPNVIVTPHQAFLTTEALRDIAAQTIKNLDHWQLGECTGESCACTVECEDSKKNREKPIKPIGVDIMY</sequence>
<dbReference type="PANTHER" id="PTHR43026:SF1">
    <property type="entry name" value="2-HYDROXYACID DEHYDROGENASE HOMOLOG 1-RELATED"/>
    <property type="match status" value="1"/>
</dbReference>
<dbReference type="GO" id="GO:0016616">
    <property type="term" value="F:oxidoreductase activity, acting on the CH-OH group of donors, NAD or NADP as acceptor"/>
    <property type="evidence" value="ECO:0007669"/>
    <property type="project" value="InterPro"/>
</dbReference>
<evidence type="ECO:0000259" key="5">
    <source>
        <dbReference type="Pfam" id="PF00389"/>
    </source>
</evidence>
<dbReference type="CDD" id="cd12183">
    <property type="entry name" value="LDH_like_2"/>
    <property type="match status" value="1"/>
</dbReference>
<name>A0A419S5V8_9SPHI</name>
<comment type="caution">
    <text evidence="7">The sequence shown here is derived from an EMBL/GenBank/DDBJ whole genome shotgun (WGS) entry which is preliminary data.</text>
</comment>
<dbReference type="AlphaFoldDB" id="A0A419S5V8"/>
<dbReference type="Proteomes" id="UP000283433">
    <property type="component" value="Unassembled WGS sequence"/>
</dbReference>
<evidence type="ECO:0000256" key="4">
    <source>
        <dbReference type="RuleBase" id="RU003719"/>
    </source>
</evidence>
<dbReference type="InterPro" id="IPR036291">
    <property type="entry name" value="NAD(P)-bd_dom_sf"/>
</dbReference>
<dbReference type="InterPro" id="IPR029753">
    <property type="entry name" value="D-isomer_DH_CS"/>
</dbReference>
<organism evidence="7 8">
    <name type="scientific">Pelobium manganitolerans</name>
    <dbReference type="NCBI Taxonomy" id="1842495"/>
    <lineage>
        <taxon>Bacteria</taxon>
        <taxon>Pseudomonadati</taxon>
        <taxon>Bacteroidota</taxon>
        <taxon>Sphingobacteriia</taxon>
        <taxon>Sphingobacteriales</taxon>
        <taxon>Sphingobacteriaceae</taxon>
        <taxon>Pelobium</taxon>
    </lineage>
</organism>
<keyword evidence="8" id="KW-1185">Reference proteome</keyword>
<feature type="domain" description="D-isomer specific 2-hydroxyacid dehydrogenase catalytic" evidence="5">
    <location>
        <begin position="7"/>
        <end position="319"/>
    </location>
</feature>